<sequence length="129" mass="14606">MKMQILVAGAAAILLSGCVTQSSLIEEGNWYKLGFLNGKQGMHPTAMTVLEEKTEQTEGAQPLDYGQYQAGYQAGIEQYCTPEQLEQFGQEGKNNWGACEFRRDQKGLYMIYWQRGYDKWLSFKGPADF</sequence>
<feature type="signal peptide" evidence="1">
    <location>
        <begin position="1"/>
        <end position="21"/>
    </location>
</feature>
<evidence type="ECO:0000256" key="1">
    <source>
        <dbReference type="SAM" id="SignalP"/>
    </source>
</evidence>
<comment type="caution">
    <text evidence="2">The sequence shown here is derived from an EMBL/GenBank/DDBJ whole genome shotgun (WGS) entry which is preliminary data.</text>
</comment>
<evidence type="ECO:0000313" key="3">
    <source>
        <dbReference type="Proteomes" id="UP000036097"/>
    </source>
</evidence>
<gene>
    <name evidence="2" type="ORF">ABT56_13225</name>
</gene>
<dbReference type="InterPro" id="IPR021242">
    <property type="entry name" value="DUF2799"/>
</dbReference>
<dbReference type="PROSITE" id="PS51257">
    <property type="entry name" value="PROKAR_LIPOPROTEIN"/>
    <property type="match status" value="1"/>
</dbReference>
<dbReference type="AlphaFoldDB" id="A0A0J1GZ77"/>
<accession>A0A0J1GZ77</accession>
<organism evidence="2 3">
    <name type="scientific">Photobacterium aquae</name>
    <dbReference type="NCBI Taxonomy" id="1195763"/>
    <lineage>
        <taxon>Bacteria</taxon>
        <taxon>Pseudomonadati</taxon>
        <taxon>Pseudomonadota</taxon>
        <taxon>Gammaproteobacteria</taxon>
        <taxon>Vibrionales</taxon>
        <taxon>Vibrionaceae</taxon>
        <taxon>Photobacterium</taxon>
    </lineage>
</organism>
<protein>
    <recommendedName>
        <fullName evidence="4">Lipoprotein</fullName>
    </recommendedName>
</protein>
<evidence type="ECO:0008006" key="4">
    <source>
        <dbReference type="Google" id="ProtNLM"/>
    </source>
</evidence>
<feature type="chain" id="PRO_5005252224" description="Lipoprotein" evidence="1">
    <location>
        <begin position="22"/>
        <end position="129"/>
    </location>
</feature>
<dbReference type="EMBL" id="LDOT01000019">
    <property type="protein sequence ID" value="KLV04941.1"/>
    <property type="molecule type" value="Genomic_DNA"/>
</dbReference>
<keyword evidence="1" id="KW-0732">Signal</keyword>
<name>A0A0J1GZ77_9GAMM</name>
<dbReference type="Proteomes" id="UP000036097">
    <property type="component" value="Unassembled WGS sequence"/>
</dbReference>
<keyword evidence="3" id="KW-1185">Reference proteome</keyword>
<dbReference type="PATRIC" id="fig|1195763.3.peg.2805"/>
<evidence type="ECO:0000313" key="2">
    <source>
        <dbReference type="EMBL" id="KLV04941.1"/>
    </source>
</evidence>
<dbReference type="Pfam" id="PF10973">
    <property type="entry name" value="DUF2799"/>
    <property type="match status" value="1"/>
</dbReference>
<proteinExistence type="predicted"/>
<reference evidence="2 3" key="1">
    <citation type="submission" date="2015-05" db="EMBL/GenBank/DDBJ databases">
        <title>Photobacterium galathea sp. nov.</title>
        <authorList>
            <person name="Machado H."/>
            <person name="Gram L."/>
        </authorList>
    </citation>
    <scope>NUCLEOTIDE SEQUENCE [LARGE SCALE GENOMIC DNA]</scope>
    <source>
        <strain evidence="2 3">CGMCC 1.12159</strain>
    </source>
</reference>